<dbReference type="EMBL" id="LRPO01000044">
    <property type="protein sequence ID" value="KWZ80520.1"/>
    <property type="molecule type" value="Genomic_DNA"/>
</dbReference>
<reference evidence="1 2" key="1">
    <citation type="submission" date="2016-01" db="EMBL/GenBank/DDBJ databases">
        <authorList>
            <person name="Oliw E.H."/>
        </authorList>
    </citation>
    <scope>NUCLEOTIDE SEQUENCE [LARGE SCALE GENOMIC DNA]</scope>
    <source>
        <strain evidence="1 2">MJR8628B</strain>
    </source>
</reference>
<dbReference type="Proteomes" id="UP000070092">
    <property type="component" value="Unassembled WGS sequence"/>
</dbReference>
<sequence length="79" mass="8613">MRTEPPHRASSRRHVYQTTLARGVTFRLPLPCRRYDAGGTSRPPATGGALGGTALRGVRPTMLVSVVYRHCLPVRGVSE</sequence>
<evidence type="ECO:0000313" key="2">
    <source>
        <dbReference type="Proteomes" id="UP000070092"/>
    </source>
</evidence>
<protein>
    <submittedName>
        <fullName evidence="1">Uncharacterized protein</fullName>
    </submittedName>
</protein>
<organism evidence="1 2">
    <name type="scientific">Bifidobacterium bifidum</name>
    <dbReference type="NCBI Taxonomy" id="1681"/>
    <lineage>
        <taxon>Bacteria</taxon>
        <taxon>Bacillati</taxon>
        <taxon>Actinomycetota</taxon>
        <taxon>Actinomycetes</taxon>
        <taxon>Bifidobacteriales</taxon>
        <taxon>Bifidobacteriaceae</taxon>
        <taxon>Bifidobacterium</taxon>
    </lineage>
</organism>
<evidence type="ECO:0000313" key="1">
    <source>
        <dbReference type="EMBL" id="KWZ80520.1"/>
    </source>
</evidence>
<comment type="caution">
    <text evidence="1">The sequence shown here is derived from an EMBL/GenBank/DDBJ whole genome shotgun (WGS) entry which is preliminary data.</text>
</comment>
<dbReference type="PATRIC" id="fig|1681.53.peg.1624"/>
<proteinExistence type="predicted"/>
<dbReference type="AlphaFoldDB" id="A0A133KM25"/>
<gene>
    <name evidence="1" type="ORF">HMPREF3196_01660</name>
</gene>
<accession>A0A133KM25</accession>
<name>A0A133KM25_BIFBI</name>